<dbReference type="Proteomes" id="UP001241605">
    <property type="component" value="Chromosome"/>
</dbReference>
<gene>
    <name evidence="2" type="ORF">QF118_18840</name>
</gene>
<feature type="region of interest" description="Disordered" evidence="1">
    <location>
        <begin position="46"/>
        <end position="69"/>
    </location>
</feature>
<organism evidence="2 3">
    <name type="scientific">Tropicibacter oceani</name>
    <dbReference type="NCBI Taxonomy" id="3058420"/>
    <lineage>
        <taxon>Bacteria</taxon>
        <taxon>Pseudomonadati</taxon>
        <taxon>Pseudomonadota</taxon>
        <taxon>Alphaproteobacteria</taxon>
        <taxon>Rhodobacterales</taxon>
        <taxon>Roseobacteraceae</taxon>
        <taxon>Tropicibacter</taxon>
    </lineage>
</organism>
<name>A0ABY8QIV5_9RHOB</name>
<protein>
    <submittedName>
        <fullName evidence="2">ATP-binding protein</fullName>
    </submittedName>
</protein>
<reference evidence="2 3" key="1">
    <citation type="submission" date="2023-05" db="EMBL/GenBank/DDBJ databases">
        <title>YMD87, complete Genome.</title>
        <authorList>
            <person name="Zhang J."/>
            <person name="Xu X."/>
        </authorList>
    </citation>
    <scope>NUCLEOTIDE SEQUENCE [LARGE SCALE GENOMIC DNA]</scope>
    <source>
        <strain evidence="2 3">YMD87</strain>
    </source>
</reference>
<dbReference type="GO" id="GO:0005524">
    <property type="term" value="F:ATP binding"/>
    <property type="evidence" value="ECO:0007669"/>
    <property type="project" value="UniProtKB-KW"/>
</dbReference>
<dbReference type="RefSeq" id="WP_282300576.1">
    <property type="nucleotide sequence ID" value="NZ_CP124616.1"/>
</dbReference>
<dbReference type="Pfam" id="PF05621">
    <property type="entry name" value="TniB"/>
    <property type="match status" value="1"/>
</dbReference>
<evidence type="ECO:0000313" key="3">
    <source>
        <dbReference type="Proteomes" id="UP001241605"/>
    </source>
</evidence>
<accession>A0ABY8QIV5</accession>
<dbReference type="Gene3D" id="3.40.50.300">
    <property type="entry name" value="P-loop containing nucleotide triphosphate hydrolases"/>
    <property type="match status" value="1"/>
</dbReference>
<keyword evidence="3" id="KW-1185">Reference proteome</keyword>
<evidence type="ECO:0000256" key="1">
    <source>
        <dbReference type="SAM" id="MobiDB-lite"/>
    </source>
</evidence>
<dbReference type="SUPFAM" id="SSF52540">
    <property type="entry name" value="P-loop containing nucleoside triphosphate hydrolases"/>
    <property type="match status" value="1"/>
</dbReference>
<proteinExistence type="predicted"/>
<keyword evidence="2" id="KW-0547">Nucleotide-binding</keyword>
<sequence length="319" mass="36096">MFDFHRAEQALEGLRKLHVGTDRDAEVATHIKRLLAKDDQRNLTPVAKRTPDLGETRGFMLTGEPGSGKSHLVERTLRKLSVLQPREDGTPRCLQSSVPSPATFKSMILQLLKESGYPNANPRKENWLLVQDLRYRLELLEISVIWIDEAQDLFCAERKPILRALKSLMQGDGAVAVVLSGTEELSEVVRSDSQVKRRFTAMTLRGLVEQVDGGSFQTILSQYCQRVGLEEPHAPDLIGRVFHGARYRFGRCIELLLMAMEIAIDREEAQLTVDHFAAAYAMNESCVASENVFYAEKYWLIETDPKPEELLSSGKKRKR</sequence>
<keyword evidence="2" id="KW-0067">ATP-binding</keyword>
<dbReference type="InterPro" id="IPR008868">
    <property type="entry name" value="TniB"/>
</dbReference>
<evidence type="ECO:0000313" key="2">
    <source>
        <dbReference type="EMBL" id="WGW03946.1"/>
    </source>
</evidence>
<dbReference type="EMBL" id="CP124616">
    <property type="protein sequence ID" value="WGW03946.1"/>
    <property type="molecule type" value="Genomic_DNA"/>
</dbReference>
<dbReference type="InterPro" id="IPR027417">
    <property type="entry name" value="P-loop_NTPase"/>
</dbReference>